<evidence type="ECO:0000313" key="3">
    <source>
        <dbReference type="Proteomes" id="UP000664277"/>
    </source>
</evidence>
<proteinExistence type="predicted"/>
<feature type="region of interest" description="Disordered" evidence="1">
    <location>
        <begin position="1"/>
        <end position="26"/>
    </location>
</feature>
<name>A0A8J7TKF0_9BACT</name>
<evidence type="ECO:0000313" key="2">
    <source>
        <dbReference type="EMBL" id="MBN8658806.1"/>
    </source>
</evidence>
<sequence>MAGKRVEANEDQGRGKQDGGHTSALHADAYSPTLNHRVMNSDGTIAPGKCSAGPKLTDLTIDVGNVHVYDTPRRDASAAERAAAAKREMPISNEHFRDLVKKGAEYIAINGPNFNIQMRNALDEANQSDKSKKTGHKHVDDMLKYVNKELCGTSYTLGRQGNKVIVYDTHYDNKPAGKWDLDKKAWDRK</sequence>
<protein>
    <submittedName>
        <fullName evidence="2">Uncharacterized protein</fullName>
    </submittedName>
</protein>
<dbReference type="AlphaFoldDB" id="A0A8J7TKF0"/>
<comment type="caution">
    <text evidence="2">The sequence shown here is derived from an EMBL/GenBank/DDBJ whole genome shotgun (WGS) entry which is preliminary data.</text>
</comment>
<dbReference type="EMBL" id="JAFLCK010000001">
    <property type="protein sequence ID" value="MBN8658806.1"/>
    <property type="molecule type" value="Genomic_DNA"/>
</dbReference>
<dbReference type="Proteomes" id="UP000664277">
    <property type="component" value="Unassembled WGS sequence"/>
</dbReference>
<accession>A0A8J7TKF0</accession>
<gene>
    <name evidence="2" type="ORF">J0M35_00470</name>
</gene>
<evidence type="ECO:0000256" key="1">
    <source>
        <dbReference type="SAM" id="MobiDB-lite"/>
    </source>
</evidence>
<reference evidence="2" key="1">
    <citation type="submission" date="2021-02" db="EMBL/GenBank/DDBJ databases">
        <title>Genome-Resolved Metagenomics of a Microbial Community Performing Photosynthetic Biological Nutrient Removal.</title>
        <authorList>
            <person name="Mcdaniel E.A."/>
        </authorList>
    </citation>
    <scope>NUCLEOTIDE SEQUENCE</scope>
    <source>
        <strain evidence="2">UWPOB_OBS1</strain>
    </source>
</reference>
<organism evidence="2 3">
    <name type="scientific">Candidatus Obscuribacter phosphatis</name>
    <dbReference type="NCBI Taxonomy" id="1906157"/>
    <lineage>
        <taxon>Bacteria</taxon>
        <taxon>Bacillati</taxon>
        <taxon>Candidatus Melainabacteria</taxon>
        <taxon>Candidatus Obscuribacterales</taxon>
        <taxon>Candidatus Obscuribacteraceae</taxon>
        <taxon>Candidatus Obscuribacter</taxon>
    </lineage>
</organism>
<feature type="compositionally biased region" description="Basic and acidic residues" evidence="1">
    <location>
        <begin position="1"/>
        <end position="19"/>
    </location>
</feature>